<feature type="compositionally biased region" description="Basic and acidic residues" evidence="1">
    <location>
        <begin position="206"/>
        <end position="218"/>
    </location>
</feature>
<sequence length="367" mass="41240">MFTNPNHGRDLLNQDSSQNNDQQLEVDNLVGNDFQSKKTNDTNSVPVKDGEIHIMPKKFLIGQPTNSKRNIKKMIIGGVIFIVFIGGVIGFGVWYINKNVEDNQLNINNTNINQNSNQNNNENSNQNNNSNQNINGNENANANDNENQNNNSNQNNNENSNQNNNSNQNINGNENANDNENQNESVIDSDQDGLTTEEEIIYSSNPRRDDTDRDGYKDGMEVQNLYSPIAPNDLLADSGLVTQYSNNVFGYSIFRPTIWISQAADEKTSQILFLPDSESGEFISVEVVENNKQELPLSEWQQAFAPGEFENYSLGGQAALRSVDGFEVLMAVNQRIYRIVYTINELSGVHFATTFEMMLNSFNLLEQ</sequence>
<feature type="compositionally biased region" description="Acidic residues" evidence="1">
    <location>
        <begin position="187"/>
        <end position="200"/>
    </location>
</feature>
<evidence type="ECO:0000256" key="2">
    <source>
        <dbReference type="SAM" id="Phobius"/>
    </source>
</evidence>
<gene>
    <name evidence="3" type="ORF">COV55_01375</name>
</gene>
<feature type="transmembrane region" description="Helical" evidence="2">
    <location>
        <begin position="75"/>
        <end position="96"/>
    </location>
</feature>
<name>A0A2H0NDT7_9BACT</name>
<evidence type="ECO:0000313" key="4">
    <source>
        <dbReference type="Proteomes" id="UP000230564"/>
    </source>
</evidence>
<feature type="region of interest" description="Disordered" evidence="1">
    <location>
        <begin position="110"/>
        <end position="218"/>
    </location>
</feature>
<comment type="caution">
    <text evidence="3">The sequence shown here is derived from an EMBL/GenBank/DDBJ whole genome shotgun (WGS) entry which is preliminary data.</text>
</comment>
<feature type="region of interest" description="Disordered" evidence="1">
    <location>
        <begin position="1"/>
        <end position="20"/>
    </location>
</feature>
<dbReference type="Proteomes" id="UP000230564">
    <property type="component" value="Unassembled WGS sequence"/>
</dbReference>
<evidence type="ECO:0000313" key="3">
    <source>
        <dbReference type="EMBL" id="PIR07061.1"/>
    </source>
</evidence>
<organism evidence="3 4">
    <name type="scientific">Candidatus Komeilibacteria bacterium CG11_big_fil_rev_8_21_14_0_20_36_20</name>
    <dbReference type="NCBI Taxonomy" id="1974477"/>
    <lineage>
        <taxon>Bacteria</taxon>
        <taxon>Candidatus Komeiliibacteriota</taxon>
    </lineage>
</organism>
<evidence type="ECO:0000256" key="1">
    <source>
        <dbReference type="SAM" id="MobiDB-lite"/>
    </source>
</evidence>
<feature type="compositionally biased region" description="Low complexity" evidence="1">
    <location>
        <begin position="110"/>
        <end position="185"/>
    </location>
</feature>
<accession>A0A2H0NDT7</accession>
<dbReference type="AlphaFoldDB" id="A0A2H0NDT7"/>
<dbReference type="EMBL" id="PCWQ01000007">
    <property type="protein sequence ID" value="PIR07061.1"/>
    <property type="molecule type" value="Genomic_DNA"/>
</dbReference>
<reference evidence="3 4" key="1">
    <citation type="submission" date="2017-09" db="EMBL/GenBank/DDBJ databases">
        <title>Depth-based differentiation of microbial function through sediment-hosted aquifers and enrichment of novel symbionts in the deep terrestrial subsurface.</title>
        <authorList>
            <person name="Probst A.J."/>
            <person name="Ladd B."/>
            <person name="Jarett J.K."/>
            <person name="Geller-Mcgrath D.E."/>
            <person name="Sieber C.M."/>
            <person name="Emerson J.B."/>
            <person name="Anantharaman K."/>
            <person name="Thomas B.C."/>
            <person name="Malmstrom R."/>
            <person name="Stieglmeier M."/>
            <person name="Klingl A."/>
            <person name="Woyke T."/>
            <person name="Ryan C.M."/>
            <person name="Banfield J.F."/>
        </authorList>
    </citation>
    <scope>NUCLEOTIDE SEQUENCE [LARGE SCALE GENOMIC DNA]</scope>
    <source>
        <strain evidence="3">CG11_big_fil_rev_8_21_14_0_20_36_20</strain>
    </source>
</reference>
<proteinExistence type="predicted"/>
<keyword evidence="2" id="KW-0472">Membrane</keyword>
<keyword evidence="2" id="KW-1133">Transmembrane helix</keyword>
<keyword evidence="2" id="KW-0812">Transmembrane</keyword>
<protein>
    <submittedName>
        <fullName evidence="3">Uncharacterized protein</fullName>
    </submittedName>
</protein>